<name>A0ABP9XFB5_9DEIO</name>
<dbReference type="InterPro" id="IPR003673">
    <property type="entry name" value="CoA-Trfase_fam_III"/>
</dbReference>
<keyword evidence="2" id="KW-1185">Reference proteome</keyword>
<comment type="caution">
    <text evidence="1">The sequence shown here is derived from an EMBL/GenBank/DDBJ whole genome shotgun (WGS) entry which is preliminary data.</text>
</comment>
<evidence type="ECO:0000313" key="2">
    <source>
        <dbReference type="Proteomes" id="UP001404956"/>
    </source>
</evidence>
<dbReference type="Proteomes" id="UP001404956">
    <property type="component" value="Unassembled WGS sequence"/>
</dbReference>
<dbReference type="PANTHER" id="PTHR48228">
    <property type="entry name" value="SUCCINYL-COA--D-CITRAMALATE COA-TRANSFERASE"/>
    <property type="match status" value="1"/>
</dbReference>
<proteinExistence type="predicted"/>
<dbReference type="Gene3D" id="3.30.1540.10">
    <property type="entry name" value="formyl-coa transferase, domain 3"/>
    <property type="match status" value="1"/>
</dbReference>
<dbReference type="PANTHER" id="PTHR48228:SF5">
    <property type="entry name" value="ALPHA-METHYLACYL-COA RACEMASE"/>
    <property type="match status" value="1"/>
</dbReference>
<dbReference type="Pfam" id="PF02515">
    <property type="entry name" value="CoA_transf_3"/>
    <property type="match status" value="1"/>
</dbReference>
<accession>A0ABP9XFB5</accession>
<evidence type="ECO:0008006" key="3">
    <source>
        <dbReference type="Google" id="ProtNLM"/>
    </source>
</evidence>
<organism evidence="1 2">
    <name type="scientific">Deinococcus aluminii</name>
    <dbReference type="NCBI Taxonomy" id="1656885"/>
    <lineage>
        <taxon>Bacteria</taxon>
        <taxon>Thermotogati</taxon>
        <taxon>Deinococcota</taxon>
        <taxon>Deinococci</taxon>
        <taxon>Deinococcales</taxon>
        <taxon>Deinococcaceae</taxon>
        <taxon>Deinococcus</taxon>
    </lineage>
</organism>
<dbReference type="InterPro" id="IPR023606">
    <property type="entry name" value="CoA-Trfase_III_dom_1_sf"/>
</dbReference>
<dbReference type="Gene3D" id="3.40.50.10540">
    <property type="entry name" value="Crotonobetainyl-coa:carnitine coa-transferase, domain 1"/>
    <property type="match status" value="1"/>
</dbReference>
<evidence type="ECO:0000313" key="1">
    <source>
        <dbReference type="EMBL" id="GAA5533245.1"/>
    </source>
</evidence>
<reference evidence="1 2" key="1">
    <citation type="submission" date="2024-02" db="EMBL/GenBank/DDBJ databases">
        <title>Deinococcus aluminii NBRC 112889.</title>
        <authorList>
            <person name="Ichikawa N."/>
            <person name="Katano-Makiyama Y."/>
            <person name="Hidaka K."/>
        </authorList>
    </citation>
    <scope>NUCLEOTIDE SEQUENCE [LARGE SCALE GENOMIC DNA]</scope>
    <source>
        <strain evidence="1 2">NBRC 112889</strain>
    </source>
</reference>
<dbReference type="SUPFAM" id="SSF89796">
    <property type="entry name" value="CoA-transferase family III (CaiB/BaiF)"/>
    <property type="match status" value="1"/>
</dbReference>
<sequence length="279" mass="29524">MPGPLHGLTVLSLALNLPGPLAAAALRDEGARVVKIEPPGGDPFQHFSPEWYAEVTRGVEVHTLDLKTPEGQARLHTLLPETDLLLTSSRPAALMRLGLDGSALDAAYPQLCRVVIVGDTLDPNAPGHDLTYQAEAGLIDPARPGMPRTLVADLLGAREAQAAALALLWGRERGGAERERRVGLAGAASHAALPLRYGLTAPGGLLSGARPFYRLYATADGVIAVAALEGHFADRWLALTGPDPEATVRAHPTASWLKLAQEQDLPLSEVRATPEMKRG</sequence>
<dbReference type="InterPro" id="IPR050509">
    <property type="entry name" value="CoA-transferase_III"/>
</dbReference>
<dbReference type="EMBL" id="BAABRV010000003">
    <property type="protein sequence ID" value="GAA5533245.1"/>
    <property type="molecule type" value="Genomic_DNA"/>
</dbReference>
<gene>
    <name evidence="1" type="ORF">Dalu01_01644</name>
</gene>
<dbReference type="InterPro" id="IPR044855">
    <property type="entry name" value="CoA-Trfase_III_dom3_sf"/>
</dbReference>
<protein>
    <recommendedName>
        <fullName evidence="3">CoA transferase</fullName>
    </recommendedName>
</protein>
<dbReference type="RefSeq" id="WP_345453117.1">
    <property type="nucleotide sequence ID" value="NZ_BAABRV010000003.1"/>
</dbReference>